<feature type="non-terminal residue" evidence="1">
    <location>
        <position position="71"/>
    </location>
</feature>
<sequence length="71" mass="8587">MVSDVNQTEECGLLRYNRVSIISPFRSCKWCREEEEEEGGGGNERLCSWRQLYHHHRRARQNHHCRARHHD</sequence>
<dbReference type="AlphaFoldDB" id="A0A816RLY2"/>
<gene>
    <name evidence="1" type="ORF">DARMORV10_C01P34220.1</name>
</gene>
<reference evidence="1" key="1">
    <citation type="submission" date="2021-01" db="EMBL/GenBank/DDBJ databases">
        <authorList>
            <consortium name="Genoscope - CEA"/>
            <person name="William W."/>
        </authorList>
    </citation>
    <scope>NUCLEOTIDE SEQUENCE</scope>
</reference>
<protein>
    <submittedName>
        <fullName evidence="1">(rape) hypothetical protein</fullName>
    </submittedName>
</protein>
<proteinExistence type="predicted"/>
<dbReference type="Proteomes" id="UP001295469">
    <property type="component" value="Chromosome C01"/>
</dbReference>
<dbReference type="EMBL" id="HG994365">
    <property type="protein sequence ID" value="CAF2074874.1"/>
    <property type="molecule type" value="Genomic_DNA"/>
</dbReference>
<accession>A0A816RLY2</accession>
<evidence type="ECO:0000313" key="1">
    <source>
        <dbReference type="EMBL" id="CAF2074874.1"/>
    </source>
</evidence>
<organism evidence="1">
    <name type="scientific">Brassica napus</name>
    <name type="common">Rape</name>
    <dbReference type="NCBI Taxonomy" id="3708"/>
    <lineage>
        <taxon>Eukaryota</taxon>
        <taxon>Viridiplantae</taxon>
        <taxon>Streptophyta</taxon>
        <taxon>Embryophyta</taxon>
        <taxon>Tracheophyta</taxon>
        <taxon>Spermatophyta</taxon>
        <taxon>Magnoliopsida</taxon>
        <taxon>eudicotyledons</taxon>
        <taxon>Gunneridae</taxon>
        <taxon>Pentapetalae</taxon>
        <taxon>rosids</taxon>
        <taxon>malvids</taxon>
        <taxon>Brassicales</taxon>
        <taxon>Brassicaceae</taxon>
        <taxon>Brassiceae</taxon>
        <taxon>Brassica</taxon>
    </lineage>
</organism>
<name>A0A816RLY2_BRANA</name>